<comment type="subunit">
    <text evidence="11">Interacts with YBX2.</text>
</comment>
<dbReference type="PANTHER" id="PTHR31054">
    <property type="entry name" value="ZYGOTE ARREST PROTEIN 1-LIKE ISOFORM X1"/>
    <property type="match status" value="1"/>
</dbReference>
<keyword evidence="4" id="KW-0479">Metal-binding</keyword>
<dbReference type="SMART" id="SM01328">
    <property type="entry name" value="zf-3CxxC"/>
    <property type="match status" value="1"/>
</dbReference>
<protein>
    <submittedName>
        <fullName evidence="14">Zygote arrest protein 1</fullName>
    </submittedName>
</protein>
<organism evidence="14 15">
    <name type="scientific">Saguinus oedipus</name>
    <name type="common">Cotton-top tamarin</name>
    <name type="synonym">Oedipomidas oedipus</name>
    <dbReference type="NCBI Taxonomy" id="9490"/>
    <lineage>
        <taxon>Eukaryota</taxon>
        <taxon>Metazoa</taxon>
        <taxon>Chordata</taxon>
        <taxon>Craniata</taxon>
        <taxon>Vertebrata</taxon>
        <taxon>Euteleostomi</taxon>
        <taxon>Mammalia</taxon>
        <taxon>Eutheria</taxon>
        <taxon>Euarchontoglires</taxon>
        <taxon>Primates</taxon>
        <taxon>Haplorrhini</taxon>
        <taxon>Platyrrhini</taxon>
        <taxon>Cebidae</taxon>
        <taxon>Callitrichinae</taxon>
        <taxon>Saguinus</taxon>
    </lineage>
</organism>
<evidence type="ECO:0000256" key="8">
    <source>
        <dbReference type="ARBA" id="ARBA00022884"/>
    </source>
</evidence>
<feature type="domain" description="3CxxC-type" evidence="13">
    <location>
        <begin position="248"/>
        <end position="302"/>
    </location>
</feature>
<proteinExistence type="inferred from homology"/>
<reference evidence="14 15" key="1">
    <citation type="submission" date="2023-05" db="EMBL/GenBank/DDBJ databases">
        <title>B98-5 Cell Line De Novo Hybrid Assembly: An Optical Mapping Approach.</title>
        <authorList>
            <person name="Kananen K."/>
            <person name="Auerbach J.A."/>
            <person name="Kautto E."/>
            <person name="Blachly J.S."/>
        </authorList>
    </citation>
    <scope>NUCLEOTIDE SEQUENCE [LARGE SCALE GENOMIC DNA]</scope>
    <source>
        <strain evidence="14">B95-8</strain>
        <tissue evidence="14">Cell line</tissue>
    </source>
</reference>
<feature type="region of interest" description="Disordered" evidence="12">
    <location>
        <begin position="47"/>
        <end position="93"/>
    </location>
</feature>
<keyword evidence="7" id="KW-0862">Zinc</keyword>
<evidence type="ECO:0000256" key="2">
    <source>
        <dbReference type="ARBA" id="ARBA00022473"/>
    </source>
</evidence>
<evidence type="ECO:0000256" key="6">
    <source>
        <dbReference type="ARBA" id="ARBA00022782"/>
    </source>
</evidence>
<evidence type="ECO:0000313" key="14">
    <source>
        <dbReference type="EMBL" id="KAK2119423.1"/>
    </source>
</evidence>
<comment type="subcellular location">
    <subcellularLocation>
        <location evidence="1">Cytoplasm</location>
        <location evidence="1">Cytoplasmic ribonucleoprotein granule</location>
    </subcellularLocation>
</comment>
<feature type="compositionally biased region" description="Low complexity" evidence="12">
    <location>
        <begin position="76"/>
        <end position="86"/>
    </location>
</feature>
<feature type="compositionally biased region" description="Gly residues" evidence="12">
    <location>
        <begin position="62"/>
        <end position="71"/>
    </location>
</feature>
<dbReference type="PANTHER" id="PTHR31054:SF6">
    <property type="entry name" value="ZYGOTE ARREST PROTEIN 1"/>
    <property type="match status" value="1"/>
</dbReference>
<feature type="region of interest" description="Disordered" evidence="12">
    <location>
        <begin position="117"/>
        <end position="237"/>
    </location>
</feature>
<sequence>MALLAQVGPGLRPRARPCARRVRSCDMAVQVSPRVDAAVQCSLRRRTLQRRAREPQSPAGPGAKGTTGGGSPSQPPAGQGPEQGSSLSGAPRPVRFPRTVAVYSPAASRRVTAFLRGPGPRAAEGEQRSGASDGEQGSPPVRFRGPEEGEASASKVPGWPQSEDDGEAQAAVRASWELPADGPGLPPPEAQEGSAARWSALRSPGQSPLAGRARDGGDGREAAAAGERQSPGSPEPCNERLHFQFLEQKYGYYHCKDCNIRWKSAYVWCVQGTNKVYFKQFCRTCQKSYNPYRVEDIACKSCVPAQ</sequence>
<keyword evidence="5" id="KW-0863">Zinc-finger</keyword>
<gene>
    <name evidence="14" type="primary">ZAR1_1</name>
    <name evidence="14" type="ORF">P7K49_000809</name>
</gene>
<evidence type="ECO:0000259" key="13">
    <source>
        <dbReference type="SMART" id="SM01328"/>
    </source>
</evidence>
<comment type="similarity">
    <text evidence="10">Belongs to the ZAR1 family.</text>
</comment>
<evidence type="ECO:0000256" key="3">
    <source>
        <dbReference type="ARBA" id="ARBA00022490"/>
    </source>
</evidence>
<accession>A0ABQ9WFB4</accession>
<feature type="compositionally biased region" description="Basic and acidic residues" evidence="12">
    <location>
        <begin position="212"/>
        <end position="221"/>
    </location>
</feature>
<keyword evidence="15" id="KW-1185">Reference proteome</keyword>
<evidence type="ECO:0000256" key="1">
    <source>
        <dbReference type="ARBA" id="ARBA00004331"/>
    </source>
</evidence>
<dbReference type="EMBL" id="JASSZA010000001">
    <property type="protein sequence ID" value="KAK2119423.1"/>
    <property type="molecule type" value="Genomic_DNA"/>
</dbReference>
<dbReference type="InterPro" id="IPR026775">
    <property type="entry name" value="Zar1"/>
</dbReference>
<dbReference type="InterPro" id="IPR027377">
    <property type="entry name" value="ZAR1/RTP1-5-like_Znf-3CxxC"/>
</dbReference>
<comment type="caution">
    <text evidence="14">The sequence shown here is derived from an EMBL/GenBank/DDBJ whole genome shotgun (WGS) entry which is preliminary data.</text>
</comment>
<evidence type="ECO:0000256" key="12">
    <source>
        <dbReference type="SAM" id="MobiDB-lite"/>
    </source>
</evidence>
<keyword evidence="6" id="KW-0221">Differentiation</keyword>
<dbReference type="Proteomes" id="UP001266305">
    <property type="component" value="Unassembled WGS sequence"/>
</dbReference>
<dbReference type="Pfam" id="PF13695">
    <property type="entry name" value="Zn_ribbon_3CxxC"/>
    <property type="match status" value="1"/>
</dbReference>
<name>A0ABQ9WFB4_SAGOE</name>
<evidence type="ECO:0000256" key="4">
    <source>
        <dbReference type="ARBA" id="ARBA00022723"/>
    </source>
</evidence>
<evidence type="ECO:0000256" key="7">
    <source>
        <dbReference type="ARBA" id="ARBA00022833"/>
    </source>
</evidence>
<evidence type="ECO:0000256" key="11">
    <source>
        <dbReference type="ARBA" id="ARBA00034786"/>
    </source>
</evidence>
<evidence type="ECO:0000256" key="9">
    <source>
        <dbReference type="ARBA" id="ARBA00022943"/>
    </source>
</evidence>
<evidence type="ECO:0000256" key="5">
    <source>
        <dbReference type="ARBA" id="ARBA00022771"/>
    </source>
</evidence>
<keyword evidence="8" id="KW-0694">RNA-binding</keyword>
<keyword evidence="9" id="KW-0896">Oogenesis</keyword>
<keyword evidence="2" id="KW-0217">Developmental protein</keyword>
<evidence type="ECO:0000313" key="15">
    <source>
        <dbReference type="Proteomes" id="UP001266305"/>
    </source>
</evidence>
<evidence type="ECO:0000256" key="10">
    <source>
        <dbReference type="ARBA" id="ARBA00034699"/>
    </source>
</evidence>
<keyword evidence="3" id="KW-0963">Cytoplasm</keyword>